<comment type="caution">
    <text evidence="1">The sequence shown here is derived from an EMBL/GenBank/DDBJ whole genome shotgun (WGS) entry which is preliminary data.</text>
</comment>
<organism evidence="1 2">
    <name type="scientific">Punica granatum</name>
    <name type="common">Pomegranate</name>
    <dbReference type="NCBI Taxonomy" id="22663"/>
    <lineage>
        <taxon>Eukaryota</taxon>
        <taxon>Viridiplantae</taxon>
        <taxon>Streptophyta</taxon>
        <taxon>Embryophyta</taxon>
        <taxon>Tracheophyta</taxon>
        <taxon>Spermatophyta</taxon>
        <taxon>Magnoliopsida</taxon>
        <taxon>eudicotyledons</taxon>
        <taxon>Gunneridae</taxon>
        <taxon>Pentapetalae</taxon>
        <taxon>rosids</taxon>
        <taxon>malvids</taxon>
        <taxon>Myrtales</taxon>
        <taxon>Lythraceae</taxon>
        <taxon>Punica</taxon>
    </lineage>
</organism>
<reference evidence="2" key="1">
    <citation type="journal article" date="2017" name="Plant J.">
        <title>The pomegranate (Punica granatum L.) genome and the genomics of punicalagin biosynthesis.</title>
        <authorList>
            <person name="Qin G."/>
            <person name="Xu C."/>
            <person name="Ming R."/>
            <person name="Tang H."/>
            <person name="Guyot R."/>
            <person name="Kramer E.M."/>
            <person name="Hu Y."/>
            <person name="Yi X."/>
            <person name="Qi Y."/>
            <person name="Xu X."/>
            <person name="Gao Z."/>
            <person name="Pan H."/>
            <person name="Jian J."/>
            <person name="Tian Y."/>
            <person name="Yue Z."/>
            <person name="Xu Y."/>
        </authorList>
    </citation>
    <scope>NUCLEOTIDE SEQUENCE [LARGE SCALE GENOMIC DNA]</scope>
    <source>
        <strain evidence="2">cv. Dabenzi</strain>
    </source>
</reference>
<gene>
    <name evidence="1" type="ORF">CDL15_Pgr006081</name>
</gene>
<dbReference type="AlphaFoldDB" id="A0A218VU58"/>
<evidence type="ECO:0000313" key="2">
    <source>
        <dbReference type="Proteomes" id="UP000197138"/>
    </source>
</evidence>
<proteinExistence type="predicted"/>
<accession>A0A218VU58</accession>
<evidence type="ECO:0000313" key="1">
    <source>
        <dbReference type="EMBL" id="OWM63819.1"/>
    </source>
</evidence>
<dbReference type="EMBL" id="MTKT01005880">
    <property type="protein sequence ID" value="OWM63819.1"/>
    <property type="molecule type" value="Genomic_DNA"/>
</dbReference>
<name>A0A218VU58_PUNGR</name>
<sequence length="61" mass="6900">MAERSASKAKGKAITTSEPLTLVNMLRRLSFFDIVEEGMLYHDDEHHLPSQYAAFTCARVD</sequence>
<protein>
    <submittedName>
        <fullName evidence="1">Uncharacterized protein</fullName>
    </submittedName>
</protein>
<dbReference type="Proteomes" id="UP000197138">
    <property type="component" value="Unassembled WGS sequence"/>
</dbReference>